<dbReference type="OrthoDB" id="5810916at2759"/>
<dbReference type="Proteomes" id="UP000053660">
    <property type="component" value="Unassembled WGS sequence"/>
</dbReference>
<dbReference type="EMBL" id="KN559670">
    <property type="protein sequence ID" value="KHJ86684.1"/>
    <property type="molecule type" value="Genomic_DNA"/>
</dbReference>
<protein>
    <submittedName>
        <fullName evidence="2">Uncharacterized protein</fullName>
    </submittedName>
</protein>
<reference evidence="2 3" key="1">
    <citation type="submission" date="2014-03" db="EMBL/GenBank/DDBJ databases">
        <title>Draft genome of the hookworm Oesophagostomum dentatum.</title>
        <authorList>
            <person name="Mitreva M."/>
        </authorList>
    </citation>
    <scope>NUCLEOTIDE SEQUENCE [LARGE SCALE GENOMIC DNA]</scope>
    <source>
        <strain evidence="2 3">OD-Hann</strain>
    </source>
</reference>
<keyword evidence="3" id="KW-1185">Reference proteome</keyword>
<proteinExistence type="predicted"/>
<accession>A0A0B1SP35</accession>
<evidence type="ECO:0000256" key="1">
    <source>
        <dbReference type="SAM" id="Phobius"/>
    </source>
</evidence>
<keyword evidence="1" id="KW-0812">Transmembrane</keyword>
<feature type="transmembrane region" description="Helical" evidence="1">
    <location>
        <begin position="31"/>
        <end position="55"/>
    </location>
</feature>
<evidence type="ECO:0000313" key="2">
    <source>
        <dbReference type="EMBL" id="KHJ86684.1"/>
    </source>
</evidence>
<sequence length="80" mass="9268">MTTGFFILAVYPSAKENKLINYRGAEFNARIFGIVMGTAMIVFFVIRIVTTWIIWKYWGILRARERGGPEKKYYAVPSDL</sequence>
<organism evidence="2 3">
    <name type="scientific">Oesophagostomum dentatum</name>
    <name type="common">Nodular worm</name>
    <dbReference type="NCBI Taxonomy" id="61180"/>
    <lineage>
        <taxon>Eukaryota</taxon>
        <taxon>Metazoa</taxon>
        <taxon>Ecdysozoa</taxon>
        <taxon>Nematoda</taxon>
        <taxon>Chromadorea</taxon>
        <taxon>Rhabditida</taxon>
        <taxon>Rhabditina</taxon>
        <taxon>Rhabditomorpha</taxon>
        <taxon>Strongyloidea</taxon>
        <taxon>Strongylidae</taxon>
        <taxon>Oesophagostomum</taxon>
    </lineage>
</organism>
<dbReference type="AlphaFoldDB" id="A0A0B1SP35"/>
<keyword evidence="1" id="KW-1133">Transmembrane helix</keyword>
<gene>
    <name evidence="2" type="ORF">OESDEN_13556</name>
</gene>
<evidence type="ECO:0000313" key="3">
    <source>
        <dbReference type="Proteomes" id="UP000053660"/>
    </source>
</evidence>
<keyword evidence="1" id="KW-0472">Membrane</keyword>
<name>A0A0B1SP35_OESDE</name>